<dbReference type="AlphaFoldDB" id="A0A382EP88"/>
<sequence length="184" mass="21176">MGPMNLYFDFRDIFRAPRLALSGKKIWIFIVGNLAGYIVYWVFTYLSLVMSGIEFGDALSRYGLYPCLFGNDSPILPWIIYGIGIEAWIIAIFMSCTAVSRVTLKQLKGNDFFSAKDAWGYVYKHWHPIVFSPISVILIIVFFLIFAAIFALFGKIPFLGEFLFSILYLFYFFGSLFTVYTLFV</sequence>
<protein>
    <submittedName>
        <fullName evidence="2">Uncharacterized protein</fullName>
    </submittedName>
</protein>
<feature type="transmembrane region" description="Helical" evidence="1">
    <location>
        <begin position="26"/>
        <end position="43"/>
    </location>
</feature>
<feature type="transmembrane region" description="Helical" evidence="1">
    <location>
        <begin position="78"/>
        <end position="99"/>
    </location>
</feature>
<feature type="non-terminal residue" evidence="2">
    <location>
        <position position="184"/>
    </location>
</feature>
<accession>A0A382EP88</accession>
<evidence type="ECO:0000256" key="1">
    <source>
        <dbReference type="SAM" id="Phobius"/>
    </source>
</evidence>
<feature type="transmembrane region" description="Helical" evidence="1">
    <location>
        <begin position="162"/>
        <end position="183"/>
    </location>
</feature>
<keyword evidence="1" id="KW-0472">Membrane</keyword>
<feature type="transmembrane region" description="Helical" evidence="1">
    <location>
        <begin position="134"/>
        <end position="156"/>
    </location>
</feature>
<name>A0A382EP88_9ZZZZ</name>
<keyword evidence="1" id="KW-0812">Transmembrane</keyword>
<organism evidence="2">
    <name type="scientific">marine metagenome</name>
    <dbReference type="NCBI Taxonomy" id="408172"/>
    <lineage>
        <taxon>unclassified sequences</taxon>
        <taxon>metagenomes</taxon>
        <taxon>ecological metagenomes</taxon>
    </lineage>
</organism>
<evidence type="ECO:0000313" key="2">
    <source>
        <dbReference type="EMBL" id="SVB52540.1"/>
    </source>
</evidence>
<gene>
    <name evidence="2" type="ORF">METZ01_LOCUS205394</name>
</gene>
<proteinExistence type="predicted"/>
<reference evidence="2" key="1">
    <citation type="submission" date="2018-05" db="EMBL/GenBank/DDBJ databases">
        <authorList>
            <person name="Lanie J.A."/>
            <person name="Ng W.-L."/>
            <person name="Kazmierczak K.M."/>
            <person name="Andrzejewski T.M."/>
            <person name="Davidsen T.M."/>
            <person name="Wayne K.J."/>
            <person name="Tettelin H."/>
            <person name="Glass J.I."/>
            <person name="Rusch D."/>
            <person name="Podicherti R."/>
            <person name="Tsui H.-C.T."/>
            <person name="Winkler M.E."/>
        </authorList>
    </citation>
    <scope>NUCLEOTIDE SEQUENCE</scope>
</reference>
<keyword evidence="1" id="KW-1133">Transmembrane helix</keyword>
<dbReference type="EMBL" id="UINC01045594">
    <property type="protein sequence ID" value="SVB52540.1"/>
    <property type="molecule type" value="Genomic_DNA"/>
</dbReference>